<evidence type="ECO:0000256" key="1">
    <source>
        <dbReference type="ARBA" id="ARBA00022574"/>
    </source>
</evidence>
<comment type="caution">
    <text evidence="5">The sequence shown here is derived from an EMBL/GenBank/DDBJ whole genome shotgun (WGS) entry which is preliminary data.</text>
</comment>
<feature type="repeat" description="WD" evidence="3">
    <location>
        <begin position="90"/>
        <end position="129"/>
    </location>
</feature>
<dbReference type="Gene3D" id="2.130.10.10">
    <property type="entry name" value="YVTN repeat-like/Quinoprotein amine dehydrogenase"/>
    <property type="match status" value="2"/>
</dbReference>
<keyword evidence="6" id="KW-1185">Reference proteome</keyword>
<sequence>MSKRLKTSQQQKPNTNFNNKKIKSSKEGTSTSNMINIGDELSKSSSGKSLATPCKEILITAGTYERLLYGITGKWNAKHDKIDLMPIFILPAHTGCIKTISIGGRYLATGSTDETIKIYDIKKLREMGSLHHHSGTITCVKFHGQPHLLTTSEDGTISILRSKDWEVLKTLKGHKSTVNSFDVHPSGKMALSVSKDRLAIVWNLMNGRKASKTKLYREGEIVQWSPEGDAYAIVTGNEIYLYKTADAAVYSVIKHTHSITSIKYIKDSSSSSPEDLLVVGSQSKLITVYKADKSGTLVKSWVAHENRIKDVSTIEISDPSSELKSKRILVTASSDGKIKVWDFDSIINSNNDGEKRIDSEEDQYEPLGLYDADCRLTVVNASSNITGK</sequence>
<dbReference type="InterPro" id="IPR015943">
    <property type="entry name" value="WD40/YVTN_repeat-like_dom_sf"/>
</dbReference>
<protein>
    <submittedName>
        <fullName evidence="5">60s ribosome biogenesis protein mak11</fullName>
    </submittedName>
</protein>
<keyword evidence="2" id="KW-0677">Repeat</keyword>
<proteinExistence type="predicted"/>
<dbReference type="PANTHER" id="PTHR44675">
    <property type="entry name" value="PAK1 INTERACTING PROTEIN 1"/>
    <property type="match status" value="1"/>
</dbReference>
<dbReference type="PROSITE" id="PS50294">
    <property type="entry name" value="WD_REPEATS_REGION"/>
    <property type="match status" value="1"/>
</dbReference>
<dbReference type="InterPro" id="IPR036322">
    <property type="entry name" value="WD40_repeat_dom_sf"/>
</dbReference>
<name>A0A9W7ZVV0_9FUNG</name>
<dbReference type="AlphaFoldDB" id="A0A9W7ZVV0"/>
<evidence type="ECO:0000256" key="2">
    <source>
        <dbReference type="ARBA" id="ARBA00022737"/>
    </source>
</evidence>
<feature type="repeat" description="WD" evidence="3">
    <location>
        <begin position="171"/>
        <end position="212"/>
    </location>
</feature>
<feature type="repeat" description="WD" evidence="3">
    <location>
        <begin position="327"/>
        <end position="345"/>
    </location>
</feature>
<dbReference type="PROSITE" id="PS00678">
    <property type="entry name" value="WD_REPEATS_1"/>
    <property type="match status" value="2"/>
</dbReference>
<dbReference type="InterPro" id="IPR051959">
    <property type="entry name" value="PAK1-Kinase_Regulator"/>
</dbReference>
<evidence type="ECO:0000313" key="6">
    <source>
        <dbReference type="Proteomes" id="UP001150538"/>
    </source>
</evidence>
<dbReference type="OrthoDB" id="308449at2759"/>
<dbReference type="InterPro" id="IPR001680">
    <property type="entry name" value="WD40_rpt"/>
</dbReference>
<evidence type="ECO:0000256" key="4">
    <source>
        <dbReference type="SAM" id="MobiDB-lite"/>
    </source>
</evidence>
<dbReference type="PANTHER" id="PTHR44675:SF1">
    <property type="entry name" value="P21-ACTIVATED PROTEIN KINASE-INTERACTING PROTEIN 1"/>
    <property type="match status" value="1"/>
</dbReference>
<dbReference type="EMBL" id="JANBPU010000078">
    <property type="protein sequence ID" value="KAJ1917206.1"/>
    <property type="molecule type" value="Genomic_DNA"/>
</dbReference>
<accession>A0A9W7ZVV0</accession>
<dbReference type="Pfam" id="PF00400">
    <property type="entry name" value="WD40"/>
    <property type="match status" value="4"/>
</dbReference>
<dbReference type="SMART" id="SM00320">
    <property type="entry name" value="WD40"/>
    <property type="match status" value="5"/>
</dbReference>
<reference evidence="5" key="1">
    <citation type="submission" date="2022-07" db="EMBL/GenBank/DDBJ databases">
        <title>Phylogenomic reconstructions and comparative analyses of Kickxellomycotina fungi.</title>
        <authorList>
            <person name="Reynolds N.K."/>
            <person name="Stajich J.E."/>
            <person name="Barry K."/>
            <person name="Grigoriev I.V."/>
            <person name="Crous P."/>
            <person name="Smith M.E."/>
        </authorList>
    </citation>
    <scope>NUCLEOTIDE SEQUENCE</scope>
    <source>
        <strain evidence="5">NBRC 100468</strain>
    </source>
</reference>
<gene>
    <name evidence="5" type="primary">MAK11</name>
    <name evidence="5" type="ORF">H4219_003338</name>
</gene>
<dbReference type="InterPro" id="IPR019775">
    <property type="entry name" value="WD40_repeat_CS"/>
</dbReference>
<evidence type="ECO:0000313" key="5">
    <source>
        <dbReference type="EMBL" id="KAJ1917206.1"/>
    </source>
</evidence>
<evidence type="ECO:0000256" key="3">
    <source>
        <dbReference type="PROSITE-ProRule" id="PRU00221"/>
    </source>
</evidence>
<dbReference type="SUPFAM" id="SSF50978">
    <property type="entry name" value="WD40 repeat-like"/>
    <property type="match status" value="1"/>
</dbReference>
<feature type="region of interest" description="Disordered" evidence="4">
    <location>
        <begin position="1"/>
        <end position="48"/>
    </location>
</feature>
<feature type="compositionally biased region" description="Polar residues" evidence="4">
    <location>
        <begin position="7"/>
        <end position="19"/>
    </location>
</feature>
<organism evidence="5 6">
    <name type="scientific">Mycoemilia scoparia</name>
    <dbReference type="NCBI Taxonomy" id="417184"/>
    <lineage>
        <taxon>Eukaryota</taxon>
        <taxon>Fungi</taxon>
        <taxon>Fungi incertae sedis</taxon>
        <taxon>Zoopagomycota</taxon>
        <taxon>Kickxellomycotina</taxon>
        <taxon>Kickxellomycetes</taxon>
        <taxon>Kickxellales</taxon>
        <taxon>Kickxellaceae</taxon>
        <taxon>Mycoemilia</taxon>
    </lineage>
</organism>
<keyword evidence="1 3" id="KW-0853">WD repeat</keyword>
<dbReference type="Proteomes" id="UP001150538">
    <property type="component" value="Unassembled WGS sequence"/>
</dbReference>
<dbReference type="PROSITE" id="PS50082">
    <property type="entry name" value="WD_REPEATS_2"/>
    <property type="match status" value="3"/>
</dbReference>